<organism evidence="1 2">
    <name type="scientific">Xenorhabdus miraniensis</name>
    <dbReference type="NCBI Taxonomy" id="351674"/>
    <lineage>
        <taxon>Bacteria</taxon>
        <taxon>Pseudomonadati</taxon>
        <taxon>Pseudomonadota</taxon>
        <taxon>Gammaproteobacteria</taxon>
        <taxon>Enterobacterales</taxon>
        <taxon>Morganellaceae</taxon>
        <taxon>Xenorhabdus</taxon>
    </lineage>
</organism>
<evidence type="ECO:0000313" key="1">
    <source>
        <dbReference type="EMBL" id="PHM50862.1"/>
    </source>
</evidence>
<keyword evidence="1" id="KW-0808">Transferase</keyword>
<dbReference type="EMBL" id="NITZ01000001">
    <property type="protein sequence ID" value="PHM50862.1"/>
    <property type="molecule type" value="Genomic_DNA"/>
</dbReference>
<dbReference type="AlphaFoldDB" id="A0A2D0JWV5"/>
<reference evidence="1 2" key="1">
    <citation type="journal article" date="2017" name="Nat. Microbiol.">
        <title>Natural product diversity associated with the nematode symbionts Photorhabdus and Xenorhabdus.</title>
        <authorList>
            <person name="Tobias N.J."/>
            <person name="Wolff H."/>
            <person name="Djahanschiri B."/>
            <person name="Grundmann F."/>
            <person name="Kronenwerth M."/>
            <person name="Shi Y.M."/>
            <person name="Simonyi S."/>
            <person name="Grun P."/>
            <person name="Shapiro-Ilan D."/>
            <person name="Pidot S.J."/>
            <person name="Stinear T.P."/>
            <person name="Ebersberger I."/>
            <person name="Bode H.B."/>
        </authorList>
    </citation>
    <scope>NUCLEOTIDE SEQUENCE [LARGE SCALE GENOMIC DNA]</scope>
    <source>
        <strain evidence="1 2">DSM 17902</strain>
    </source>
</reference>
<gene>
    <name evidence="1" type="ORF">Xmir_00272</name>
</gene>
<keyword evidence="2" id="KW-1185">Reference proteome</keyword>
<protein>
    <submittedName>
        <fullName evidence="1">Group II intron reverse transcriptase/maturase</fullName>
    </submittedName>
</protein>
<evidence type="ECO:0000313" key="2">
    <source>
        <dbReference type="Proteomes" id="UP000221980"/>
    </source>
</evidence>
<keyword evidence="1" id="KW-0695">RNA-directed DNA polymerase</keyword>
<dbReference type="Proteomes" id="UP000221980">
    <property type="component" value="Unassembled WGS sequence"/>
</dbReference>
<comment type="caution">
    <text evidence="1">The sequence shown here is derived from an EMBL/GenBank/DDBJ whole genome shotgun (WGS) entry which is preliminary data.</text>
</comment>
<name>A0A2D0JWV5_9GAMM</name>
<keyword evidence="1" id="KW-0548">Nucleotidyltransferase</keyword>
<dbReference type="GO" id="GO:0003964">
    <property type="term" value="F:RNA-directed DNA polymerase activity"/>
    <property type="evidence" value="ECO:0007669"/>
    <property type="project" value="UniProtKB-KW"/>
</dbReference>
<accession>A0A2D0JWV5</accession>
<proteinExistence type="predicted"/>
<sequence length="42" mass="5081">MWFNTGPEGVDGQTITDFESNLKDNLYKHKFWNHHKRITRFA</sequence>